<evidence type="ECO:0000313" key="3">
    <source>
        <dbReference type="Proteomes" id="UP001362999"/>
    </source>
</evidence>
<gene>
    <name evidence="2" type="ORF">R3P38DRAFT_2801048</name>
</gene>
<evidence type="ECO:0000256" key="1">
    <source>
        <dbReference type="SAM" id="Phobius"/>
    </source>
</evidence>
<accession>A0AAV9ZW68</accession>
<keyword evidence="3" id="KW-1185">Reference proteome</keyword>
<protein>
    <submittedName>
        <fullName evidence="2">Uncharacterized protein</fullName>
    </submittedName>
</protein>
<keyword evidence="1" id="KW-0812">Transmembrane</keyword>
<comment type="caution">
    <text evidence="2">The sequence shown here is derived from an EMBL/GenBank/DDBJ whole genome shotgun (WGS) entry which is preliminary data.</text>
</comment>
<evidence type="ECO:0000313" key="2">
    <source>
        <dbReference type="EMBL" id="KAK6993059.1"/>
    </source>
</evidence>
<organism evidence="2 3">
    <name type="scientific">Favolaschia claudopus</name>
    <dbReference type="NCBI Taxonomy" id="2862362"/>
    <lineage>
        <taxon>Eukaryota</taxon>
        <taxon>Fungi</taxon>
        <taxon>Dikarya</taxon>
        <taxon>Basidiomycota</taxon>
        <taxon>Agaricomycotina</taxon>
        <taxon>Agaricomycetes</taxon>
        <taxon>Agaricomycetidae</taxon>
        <taxon>Agaricales</taxon>
        <taxon>Marasmiineae</taxon>
        <taxon>Mycenaceae</taxon>
        <taxon>Favolaschia</taxon>
    </lineage>
</organism>
<keyword evidence="1" id="KW-1133">Transmembrane helix</keyword>
<sequence length="265" mass="30045">MQNNISGISAMDLRYSSATQQAELKFEVFGHNIAECEKCLHEDKAIFCNFEPEGRWAPHQFECHLDLLIPTPVEIFAKLCPTTHFFWFSGADFKRFQVDVDTAVASVVRRRSDHSRKMLRVLSFLNGFLAGKTLSRTARHRVAHRSLPGRTSLQTHPYLRSSVERDASFSFFLSDHSLFEFDPLLEMAVKETPCVQADWELKTVDPGGDEGVEEEISVGTRRGGHILVLGAALIIHGKIYSVYIGYFVSCQQQQIKSRVATHLRN</sequence>
<dbReference type="AlphaFoldDB" id="A0AAV9ZW68"/>
<dbReference type="EMBL" id="JAWWNJ010000104">
    <property type="protein sequence ID" value="KAK6993059.1"/>
    <property type="molecule type" value="Genomic_DNA"/>
</dbReference>
<keyword evidence="1" id="KW-0472">Membrane</keyword>
<dbReference type="Proteomes" id="UP001362999">
    <property type="component" value="Unassembled WGS sequence"/>
</dbReference>
<name>A0AAV9ZW68_9AGAR</name>
<proteinExistence type="predicted"/>
<feature type="transmembrane region" description="Helical" evidence="1">
    <location>
        <begin position="226"/>
        <end position="248"/>
    </location>
</feature>
<reference evidence="2 3" key="1">
    <citation type="journal article" date="2024" name="J Genomics">
        <title>Draft genome sequencing and assembly of Favolaschia claudopus CIRM-BRFM 2984 isolated from oak limbs.</title>
        <authorList>
            <person name="Navarro D."/>
            <person name="Drula E."/>
            <person name="Chaduli D."/>
            <person name="Cazenave R."/>
            <person name="Ahrendt S."/>
            <person name="Wang J."/>
            <person name="Lipzen A."/>
            <person name="Daum C."/>
            <person name="Barry K."/>
            <person name="Grigoriev I.V."/>
            <person name="Favel A."/>
            <person name="Rosso M.N."/>
            <person name="Martin F."/>
        </authorList>
    </citation>
    <scope>NUCLEOTIDE SEQUENCE [LARGE SCALE GENOMIC DNA]</scope>
    <source>
        <strain evidence="2 3">CIRM-BRFM 2984</strain>
    </source>
</reference>